<dbReference type="Proteomes" id="UP000005481">
    <property type="component" value="Unassembled WGS sequence"/>
</dbReference>
<keyword evidence="2" id="KW-1185">Reference proteome</keyword>
<dbReference type="InterPro" id="IPR017439">
    <property type="entry name" value="Amidohydrolase"/>
</dbReference>
<reference evidence="1 2" key="1">
    <citation type="submission" date="2011-08" db="EMBL/GenBank/DDBJ databases">
        <authorList>
            <person name="Weinstock G."/>
            <person name="Sodergren E."/>
            <person name="Clifton S."/>
            <person name="Fulton L."/>
            <person name="Fulton B."/>
            <person name="Courtney L."/>
            <person name="Fronick C."/>
            <person name="Harrison M."/>
            <person name="Strong C."/>
            <person name="Farmer C."/>
            <person name="Delahaunty K."/>
            <person name="Markovic C."/>
            <person name="Hall O."/>
            <person name="Minx P."/>
            <person name="Tomlinson C."/>
            <person name="Mitreva M."/>
            <person name="Hou S."/>
            <person name="Chen J."/>
            <person name="Wollam A."/>
            <person name="Pepin K.H."/>
            <person name="Johnson M."/>
            <person name="Bhonagiri V."/>
            <person name="Zhang X."/>
            <person name="Suruliraj S."/>
            <person name="Warren W."/>
            <person name="Chinwalla A."/>
            <person name="Mardis E.R."/>
            <person name="Wilson R.K."/>
        </authorList>
    </citation>
    <scope>NUCLEOTIDE SEQUENCE [LARGE SCALE GENOMIC DNA]</scope>
    <source>
        <strain evidence="1 2">F0357</strain>
    </source>
</reference>
<accession>G9YHP8</accession>
<dbReference type="GO" id="GO:0016787">
    <property type="term" value="F:hydrolase activity"/>
    <property type="evidence" value="ECO:0007669"/>
    <property type="project" value="InterPro"/>
</dbReference>
<evidence type="ECO:0000313" key="1">
    <source>
        <dbReference type="EMBL" id="EHM40604.1"/>
    </source>
</evidence>
<protein>
    <recommendedName>
        <fullName evidence="3">Amidohydrolase</fullName>
    </recommendedName>
</protein>
<dbReference type="STRING" id="861450.HMPREF0080_01182"/>
<comment type="caution">
    <text evidence="1">The sequence shown here is derived from an EMBL/GenBank/DDBJ whole genome shotgun (WGS) entry which is preliminary data.</text>
</comment>
<organism evidence="1 2">
    <name type="scientific">Anaeroglobus geminatus F0357</name>
    <dbReference type="NCBI Taxonomy" id="861450"/>
    <lineage>
        <taxon>Bacteria</taxon>
        <taxon>Bacillati</taxon>
        <taxon>Bacillota</taxon>
        <taxon>Negativicutes</taxon>
        <taxon>Veillonellales</taxon>
        <taxon>Veillonellaceae</taxon>
        <taxon>Anaeroglobus</taxon>
    </lineage>
</organism>
<name>G9YHP8_9FIRM</name>
<dbReference type="PANTHER" id="PTHR11014">
    <property type="entry name" value="PEPTIDASE M20 FAMILY MEMBER"/>
    <property type="match status" value="1"/>
</dbReference>
<dbReference type="HOGENOM" id="CLU_023257_3_4_9"/>
<dbReference type="PANTHER" id="PTHR11014:SF63">
    <property type="entry name" value="METALLOPEPTIDASE, PUTATIVE (AFU_ORTHOLOGUE AFUA_6G09600)-RELATED"/>
    <property type="match status" value="1"/>
</dbReference>
<dbReference type="EMBL" id="AGCJ01000044">
    <property type="protein sequence ID" value="EHM40604.1"/>
    <property type="molecule type" value="Genomic_DNA"/>
</dbReference>
<dbReference type="AlphaFoldDB" id="G9YHP8"/>
<evidence type="ECO:0000313" key="2">
    <source>
        <dbReference type="Proteomes" id="UP000005481"/>
    </source>
</evidence>
<evidence type="ECO:0008006" key="3">
    <source>
        <dbReference type="Google" id="ProtNLM"/>
    </source>
</evidence>
<dbReference type="PATRIC" id="fig|861450.3.peg.1100"/>
<proteinExistence type="predicted"/>
<dbReference type="InterPro" id="IPR002933">
    <property type="entry name" value="Peptidase_M20"/>
</dbReference>
<dbReference type="SUPFAM" id="SSF53187">
    <property type="entry name" value="Zn-dependent exopeptidases"/>
    <property type="match status" value="1"/>
</dbReference>
<dbReference type="OrthoDB" id="1633187at2"/>
<sequence length="118" mass="12799">MNFKDIMNDYTDYIISVRRELHRMPELSFAEQKTTALIGEKLAEMGIPFTINPARNTGLVGVISGGKLGPAVALRADIDALPVLEDTGLEFASENKGVMHACGHDNHMAMLLGAAKMI</sequence>
<gene>
    <name evidence="1" type="ORF">HMPREF0080_01182</name>
</gene>
<dbReference type="eggNOG" id="COG1473">
    <property type="taxonomic scope" value="Bacteria"/>
</dbReference>
<dbReference type="Gene3D" id="3.40.630.10">
    <property type="entry name" value="Zn peptidases"/>
    <property type="match status" value="1"/>
</dbReference>
<dbReference type="Pfam" id="PF01546">
    <property type="entry name" value="Peptidase_M20"/>
    <property type="match status" value="1"/>
</dbReference>
<dbReference type="MEROPS" id="M20.008"/>